<comment type="caution">
    <text evidence="1">The sequence shown here is derived from an EMBL/GenBank/DDBJ whole genome shotgun (WGS) entry which is preliminary data.</text>
</comment>
<dbReference type="EMBL" id="JBGBZA010000002">
    <property type="protein sequence ID" value="MEY9317574.1"/>
    <property type="molecule type" value="Genomic_DNA"/>
</dbReference>
<keyword evidence="4" id="KW-1185">Reference proteome</keyword>
<evidence type="ECO:0000313" key="1">
    <source>
        <dbReference type="EMBL" id="MBP1297068.1"/>
    </source>
</evidence>
<sequence>MRGQSYARYNALSWATGKSAAEIGAEIEAAEHKALTHTFQWNEVGNASDCWTRADALRELLSSPTST</sequence>
<dbReference type="AlphaFoldDB" id="A0A8I2C7A4"/>
<reference evidence="2 4" key="2">
    <citation type="submission" date="2024-07" db="EMBL/GenBank/DDBJ databases">
        <title>Genomic Encyclopedia of Type Strains, Phase V (KMG-V): Genome sequencing to study the core and pangenomes of soil and plant-associated prokaryotes.</title>
        <authorList>
            <person name="Whitman W."/>
        </authorList>
    </citation>
    <scope>NUCLEOTIDE SEQUENCE [LARGE SCALE GENOMIC DNA]</scope>
    <source>
        <strain evidence="2 4">USDA 415</strain>
    </source>
</reference>
<dbReference type="RefSeq" id="WP_028344181.1">
    <property type="nucleotide sequence ID" value="NZ_CP126003.1"/>
</dbReference>
<evidence type="ECO:0000313" key="2">
    <source>
        <dbReference type="EMBL" id="MEY9317574.1"/>
    </source>
</evidence>
<protein>
    <submittedName>
        <fullName evidence="1">Uncharacterized protein</fullName>
    </submittedName>
</protein>
<dbReference type="EMBL" id="JAFICZ010000001">
    <property type="protein sequence ID" value="MBP1297068.1"/>
    <property type="molecule type" value="Genomic_DNA"/>
</dbReference>
<dbReference type="Proteomes" id="UP001565471">
    <property type="component" value="Unassembled WGS sequence"/>
</dbReference>
<reference evidence="1" key="1">
    <citation type="submission" date="2021-02" db="EMBL/GenBank/DDBJ databases">
        <title>Genomic Encyclopedia of Type Strains, Phase IV (KMG-V): Genome sequencing to study the core and pangenomes of soil and plant-associated prokaryotes.</title>
        <authorList>
            <person name="Whitman W."/>
        </authorList>
    </citation>
    <scope>NUCLEOTIDE SEQUENCE</scope>
    <source>
        <strain evidence="1">USDA 406</strain>
    </source>
</reference>
<accession>A0A8I2C7A4</accession>
<dbReference type="Proteomes" id="UP000673383">
    <property type="component" value="Unassembled WGS sequence"/>
</dbReference>
<evidence type="ECO:0000313" key="3">
    <source>
        <dbReference type="Proteomes" id="UP000673383"/>
    </source>
</evidence>
<evidence type="ECO:0000313" key="4">
    <source>
        <dbReference type="Proteomes" id="UP001565471"/>
    </source>
</evidence>
<organism evidence="1 3">
    <name type="scientific">Bradyrhizobium elkanii</name>
    <dbReference type="NCBI Taxonomy" id="29448"/>
    <lineage>
        <taxon>Bacteria</taxon>
        <taxon>Pseudomonadati</taxon>
        <taxon>Pseudomonadota</taxon>
        <taxon>Alphaproteobacteria</taxon>
        <taxon>Hyphomicrobiales</taxon>
        <taxon>Nitrobacteraceae</taxon>
        <taxon>Bradyrhizobium</taxon>
    </lineage>
</organism>
<proteinExistence type="predicted"/>
<gene>
    <name evidence="2" type="ORF">ABIF29_004373</name>
    <name evidence="1" type="ORF">JOH49_006821</name>
</gene>
<name>A0A8I2C7A4_BRAEL</name>